<reference evidence="3" key="1">
    <citation type="journal article" date="2006" name="J. Bacteriol.">
        <title>Intraspecific variability of the terminal inverted repeats of the linear chromosome of Streptomyces ambofaciens.</title>
        <authorList>
            <person name="Choulet F."/>
            <person name="Gallois A."/>
            <person name="Aigle B."/>
            <person name="Mangenot S."/>
            <person name="Gerbaud C."/>
            <person name="Truong C."/>
            <person name="Francou F.X."/>
            <person name="Borges F."/>
            <person name="Fourrier C."/>
            <person name="Guerineau M."/>
            <person name="Decaris B."/>
            <person name="Barbe V."/>
            <person name="Pernodet J.L."/>
            <person name="Leblond P."/>
        </authorList>
    </citation>
    <scope>NUCLEOTIDE SEQUENCE</scope>
    <source>
        <strain evidence="3">DSM40697</strain>
    </source>
</reference>
<dbReference type="EMBL" id="AM279695">
    <property type="protein sequence ID" value="CAK51151.1"/>
    <property type="molecule type" value="Genomic_DNA"/>
</dbReference>
<accession>Q0JWL4</accession>
<name>Q0JWL4_STRAM</name>
<dbReference type="EMBL" id="AM279694">
    <property type="protein sequence ID" value="CAK50913.1"/>
    <property type="molecule type" value="Genomic_DNA"/>
</dbReference>
<reference evidence="4" key="2">
    <citation type="submission" date="2015-10" db="EMBL/GenBank/DDBJ databases">
        <title>Complete genome sequence of Streptomyces ambofaciens DSM 40697.</title>
        <authorList>
            <person name="Thibessard A."/>
            <person name="Leblond P."/>
        </authorList>
    </citation>
    <scope>NUCLEOTIDE SEQUENCE [LARGE SCALE GENOMIC DNA]</scope>
    <source>
        <strain evidence="4">DSM 40697</strain>
    </source>
</reference>
<dbReference type="EMBL" id="CP012949">
    <property type="protein sequence ID" value="ANB10817.1"/>
    <property type="molecule type" value="Genomic_DNA"/>
</dbReference>
<keyword evidence="4" id="KW-1185">Reference proteome</keyword>
<organism evidence="3">
    <name type="scientific">Streptomyces ambofaciens</name>
    <dbReference type="NCBI Taxonomy" id="1889"/>
    <lineage>
        <taxon>Bacteria</taxon>
        <taxon>Bacillati</taxon>
        <taxon>Actinomycetota</taxon>
        <taxon>Actinomycetes</taxon>
        <taxon>Kitasatosporales</taxon>
        <taxon>Streptomycetaceae</taxon>
        <taxon>Streptomyces</taxon>
    </lineage>
</organism>
<sequence length="82" mass="9021">MQWSGTELLQGSEWFTGVAQSVIVRRVTMGVRRYVGRPSTVSSCRPGAGAGVPQIGQVLPDRVEMAVGRRSHLPLVRRRFEG</sequence>
<gene>
    <name evidence="3" type="ORF">DSMT0070</name>
    <name evidence="1" type="ORF">SAM40697_0060</name>
    <name evidence="2" type="ORF">SAM40697_6865</name>
</gene>
<evidence type="ECO:0000313" key="4">
    <source>
        <dbReference type="Proteomes" id="UP000076720"/>
    </source>
</evidence>
<evidence type="ECO:0000313" key="2">
    <source>
        <dbReference type="EMBL" id="ANB10817.1"/>
    </source>
</evidence>
<reference evidence="1 4" key="3">
    <citation type="journal article" date="2016" name="Genome Announc.">
        <title>Complete Genome Sequence of Streptomyces ambofaciens DSM 40697, a Paradigm for Genome Plasticity Studies.</title>
        <authorList>
            <person name="Thibessard A."/>
            <person name="Leblond P."/>
        </authorList>
    </citation>
    <scope>NUCLEOTIDE SEQUENCE [LARGE SCALE GENOMIC DNA]</scope>
    <source>
        <strain evidence="1 4">DSM 40697</strain>
    </source>
</reference>
<proteinExistence type="predicted"/>
<dbReference type="AlphaFoldDB" id="Q0JWL4"/>
<dbReference type="Proteomes" id="UP000076720">
    <property type="component" value="Chromosome"/>
</dbReference>
<evidence type="ECO:0000313" key="1">
    <source>
        <dbReference type="EMBL" id="ANB04023.1"/>
    </source>
</evidence>
<dbReference type="EMBL" id="CP012949">
    <property type="protein sequence ID" value="ANB04023.1"/>
    <property type="molecule type" value="Genomic_DNA"/>
</dbReference>
<evidence type="ECO:0000313" key="3">
    <source>
        <dbReference type="EMBL" id="CAK51151.1"/>
    </source>
</evidence>
<protein>
    <submittedName>
        <fullName evidence="3">Uncharacterized protein</fullName>
    </submittedName>
</protein>
<dbReference type="PATRIC" id="fig|1889.10.peg.7340"/>